<evidence type="ECO:0000259" key="8">
    <source>
        <dbReference type="PROSITE" id="PS50110"/>
    </source>
</evidence>
<comment type="catalytic activity">
    <reaction evidence="1">
        <text>ATP + protein L-histidine = ADP + protein N-phospho-L-histidine.</text>
        <dbReference type="EC" id="2.7.13.3"/>
    </reaction>
</comment>
<keyword evidence="6" id="KW-1133">Transmembrane helix</keyword>
<dbReference type="Gene3D" id="3.40.50.2300">
    <property type="match status" value="1"/>
</dbReference>
<sequence>MSGDASSPAAPALEPRVLAEQVRILYARAPVAQVTVVVNAAIVSWVFRRLVPPALSLAWMGALWALAALRLGLLRRYRRAPGGPAEAPVWARRFTLGALLTGAGWGAAALVFYTPSLPLHQMFLAFVLGGMTAGAASSNASYSPAFFAFAGPALLPMALRLAAAGEPVQASMAFLVALFGFAIAAISRSGGCAIQDAIRLRFRNEVLLESLTQAQRRLQDANADLEQRVRERTGELERLLEVSTEAREALRESDRRKDHFLAVLSHELRNPLAPIVNSLALLDRYPSGSRQAALAREVLGRQTGHLARLVDDLLDLTRISKGKIELRRARLELGEVARRACEDHRTLLQDQGIALRVEGSGALWVDADATRIAQVIGNLLQNAAKFGSPGGTVVVQVAQVQGEAVIRVRDDGAGISPDLLPRLFEPFVQAEVSLARSRGGLGLGLALAKSLVELHGGRIEAHSDGLGRGSEFVLSLPLAAACQPSAPGPVRAEGGRALEVLVIEDNRDEAASLAALLEAEGHRVHVAADGQTGIAKAHELEPAVILCDIGLPDVDGYEVARTLRSGHHNCARLIALSGYALPEDRRRAEEAGFDAHVAKPPAVEALLDLVRTGAGR</sequence>
<proteinExistence type="predicted"/>
<dbReference type="PANTHER" id="PTHR43547">
    <property type="entry name" value="TWO-COMPONENT HISTIDINE KINASE"/>
    <property type="match status" value="1"/>
</dbReference>
<dbReference type="SMART" id="SM00448">
    <property type="entry name" value="REC"/>
    <property type="match status" value="1"/>
</dbReference>
<dbReference type="SUPFAM" id="SSF55874">
    <property type="entry name" value="ATPase domain of HSP90 chaperone/DNA topoisomerase II/histidine kinase"/>
    <property type="match status" value="1"/>
</dbReference>
<dbReference type="InterPro" id="IPR001789">
    <property type="entry name" value="Sig_transdc_resp-reg_receiver"/>
</dbReference>
<feature type="transmembrane region" description="Helical" evidence="6">
    <location>
        <begin position="94"/>
        <end position="113"/>
    </location>
</feature>
<dbReference type="RefSeq" id="WP_248345726.1">
    <property type="nucleotide sequence ID" value="NZ_AP025592.1"/>
</dbReference>
<reference evidence="10" key="1">
    <citation type="journal article" date="2022" name="Int. J. Syst. Evol. Microbiol.">
        <title>Anaeromyxobacter oryzae sp. nov., Anaeromyxobacter diazotrophicus sp. nov. and Anaeromyxobacter paludicola sp. nov., isolated from paddy soils.</title>
        <authorList>
            <person name="Itoh H."/>
            <person name="Xu Z."/>
            <person name="Mise K."/>
            <person name="Masuda Y."/>
            <person name="Ushijima N."/>
            <person name="Hayakawa C."/>
            <person name="Shiratori Y."/>
            <person name="Senoo K."/>
        </authorList>
    </citation>
    <scope>NUCLEOTIDE SEQUENCE [LARGE SCALE GENOMIC DNA]</scope>
    <source>
        <strain evidence="10">Red630</strain>
    </source>
</reference>
<dbReference type="SUPFAM" id="SSF52172">
    <property type="entry name" value="CheY-like"/>
    <property type="match status" value="1"/>
</dbReference>
<dbReference type="Pfam" id="PF00512">
    <property type="entry name" value="HisKA"/>
    <property type="match status" value="1"/>
</dbReference>
<dbReference type="InterPro" id="IPR011006">
    <property type="entry name" value="CheY-like_superfamily"/>
</dbReference>
<keyword evidence="5" id="KW-0175">Coiled coil</keyword>
<keyword evidence="6" id="KW-0472">Membrane</keyword>
<dbReference type="Gene3D" id="3.30.565.10">
    <property type="entry name" value="Histidine kinase-like ATPase, C-terminal domain"/>
    <property type="match status" value="1"/>
</dbReference>
<evidence type="ECO:0000256" key="1">
    <source>
        <dbReference type="ARBA" id="ARBA00000085"/>
    </source>
</evidence>
<dbReference type="PROSITE" id="PS50110">
    <property type="entry name" value="RESPONSE_REGULATORY"/>
    <property type="match status" value="1"/>
</dbReference>
<evidence type="ECO:0000313" key="10">
    <source>
        <dbReference type="Proteomes" id="UP001162734"/>
    </source>
</evidence>
<dbReference type="PROSITE" id="PS50109">
    <property type="entry name" value="HIS_KIN"/>
    <property type="match status" value="1"/>
</dbReference>
<protein>
    <recommendedName>
        <fullName evidence="2">histidine kinase</fullName>
        <ecNumber evidence="2">2.7.13.3</ecNumber>
    </recommendedName>
</protein>
<feature type="domain" description="Response regulatory" evidence="8">
    <location>
        <begin position="499"/>
        <end position="614"/>
    </location>
</feature>
<dbReference type="Pfam" id="PF02518">
    <property type="entry name" value="HATPase_c"/>
    <property type="match status" value="1"/>
</dbReference>
<feature type="transmembrane region" description="Helical" evidence="6">
    <location>
        <begin position="53"/>
        <end position="73"/>
    </location>
</feature>
<gene>
    <name evidence="9" type="ORF">AMPC_16650</name>
</gene>
<feature type="transmembrane region" description="Helical" evidence="6">
    <location>
        <begin position="25"/>
        <end position="47"/>
    </location>
</feature>
<feature type="domain" description="Histidine kinase" evidence="7">
    <location>
        <begin position="263"/>
        <end position="480"/>
    </location>
</feature>
<dbReference type="InterPro" id="IPR003594">
    <property type="entry name" value="HATPase_dom"/>
</dbReference>
<organism evidence="9 10">
    <name type="scientific">Anaeromyxobacter paludicola</name>
    <dbReference type="NCBI Taxonomy" id="2918171"/>
    <lineage>
        <taxon>Bacteria</taxon>
        <taxon>Pseudomonadati</taxon>
        <taxon>Myxococcota</taxon>
        <taxon>Myxococcia</taxon>
        <taxon>Myxococcales</taxon>
        <taxon>Cystobacterineae</taxon>
        <taxon>Anaeromyxobacteraceae</taxon>
        <taxon>Anaeromyxobacter</taxon>
    </lineage>
</organism>
<keyword evidence="3 4" id="KW-0597">Phosphoprotein</keyword>
<dbReference type="Gene3D" id="1.10.287.130">
    <property type="match status" value="1"/>
</dbReference>
<evidence type="ECO:0000256" key="4">
    <source>
        <dbReference type="PROSITE-ProRule" id="PRU00169"/>
    </source>
</evidence>
<dbReference type="EC" id="2.7.13.3" evidence="2"/>
<dbReference type="PANTHER" id="PTHR43547:SF2">
    <property type="entry name" value="HYBRID SIGNAL TRANSDUCTION HISTIDINE KINASE C"/>
    <property type="match status" value="1"/>
</dbReference>
<dbReference type="InterPro" id="IPR036097">
    <property type="entry name" value="HisK_dim/P_sf"/>
</dbReference>
<feature type="transmembrane region" description="Helical" evidence="6">
    <location>
        <begin position="145"/>
        <end position="164"/>
    </location>
</feature>
<feature type="coiled-coil region" evidence="5">
    <location>
        <begin position="204"/>
        <end position="242"/>
    </location>
</feature>
<dbReference type="PRINTS" id="PR00344">
    <property type="entry name" value="BCTRLSENSOR"/>
</dbReference>
<name>A0ABN6N5T8_9BACT</name>
<dbReference type="Proteomes" id="UP001162734">
    <property type="component" value="Chromosome"/>
</dbReference>
<evidence type="ECO:0000256" key="6">
    <source>
        <dbReference type="SAM" id="Phobius"/>
    </source>
</evidence>
<dbReference type="CDD" id="cd00082">
    <property type="entry name" value="HisKA"/>
    <property type="match status" value="1"/>
</dbReference>
<dbReference type="InterPro" id="IPR005467">
    <property type="entry name" value="His_kinase_dom"/>
</dbReference>
<dbReference type="InterPro" id="IPR004358">
    <property type="entry name" value="Sig_transdc_His_kin-like_C"/>
</dbReference>
<dbReference type="InterPro" id="IPR003661">
    <property type="entry name" value="HisK_dim/P_dom"/>
</dbReference>
<feature type="transmembrane region" description="Helical" evidence="6">
    <location>
        <begin position="170"/>
        <end position="194"/>
    </location>
</feature>
<evidence type="ECO:0000256" key="3">
    <source>
        <dbReference type="ARBA" id="ARBA00022553"/>
    </source>
</evidence>
<evidence type="ECO:0000313" key="9">
    <source>
        <dbReference type="EMBL" id="BDG08552.1"/>
    </source>
</evidence>
<keyword evidence="6" id="KW-0812">Transmembrane</keyword>
<evidence type="ECO:0000259" key="7">
    <source>
        <dbReference type="PROSITE" id="PS50109"/>
    </source>
</evidence>
<dbReference type="Pfam" id="PF00072">
    <property type="entry name" value="Response_reg"/>
    <property type="match status" value="1"/>
</dbReference>
<keyword evidence="10" id="KW-1185">Reference proteome</keyword>
<feature type="modified residue" description="4-aspartylphosphate" evidence="4">
    <location>
        <position position="548"/>
    </location>
</feature>
<dbReference type="SMART" id="SM00388">
    <property type="entry name" value="HisKA"/>
    <property type="match status" value="1"/>
</dbReference>
<dbReference type="InterPro" id="IPR036890">
    <property type="entry name" value="HATPase_C_sf"/>
</dbReference>
<evidence type="ECO:0000256" key="5">
    <source>
        <dbReference type="SAM" id="Coils"/>
    </source>
</evidence>
<dbReference type="EMBL" id="AP025592">
    <property type="protein sequence ID" value="BDG08552.1"/>
    <property type="molecule type" value="Genomic_DNA"/>
</dbReference>
<evidence type="ECO:0000256" key="2">
    <source>
        <dbReference type="ARBA" id="ARBA00012438"/>
    </source>
</evidence>
<accession>A0ABN6N5T8</accession>
<dbReference type="SUPFAM" id="SSF47384">
    <property type="entry name" value="Homodimeric domain of signal transducing histidine kinase"/>
    <property type="match status" value="1"/>
</dbReference>
<dbReference type="SMART" id="SM00387">
    <property type="entry name" value="HATPase_c"/>
    <property type="match status" value="1"/>
</dbReference>